<sequence length="452" mass="49037">MTDPAALRATGVELREATPSAAFSAYRAQAGRPDPVEFVERTNAGRVDDLIALRVGRMAASPFAFLRGSAGLMAADLAGSPTSGVTAWICGDAHASNFGLYASPERRLVMDVNDFDETLIGPWEWDLKRLVTSLVVASRETGSTDDAAAHAAADCARTYRAALRELAAMPVLDAFYLTTDEKTVSHFDVEDLGEVFKRVGKKARRNTSRRVVEKFAERAEHTGWRFLEDPPILTRIDDATAHAVLDGVEEYAERCLDDELRQLLSRYAVADIAHRVVGLGSVGRRSYVMLLHGNGEDSLVLQVKEAGASALAPYADATPYAHDGERIVHGQRWMQTVSDIFLGWTTIEGRPYLVRQFRDMKGSIDPLTLKPNQLDDYARVVGATLARSHAQSADPRILTGYCDGAAGSGHGERFDRAMATFATAYADQTQADHAAVVAAVTSGRLPALVLEG</sequence>
<evidence type="ECO:0000313" key="1">
    <source>
        <dbReference type="EMBL" id="QJY51088.1"/>
    </source>
</evidence>
<dbReference type="PANTHER" id="PTHR39441:SF1">
    <property type="entry name" value="DUF2252 DOMAIN-CONTAINING PROTEIN"/>
    <property type="match status" value="1"/>
</dbReference>
<name>A0A6M6JTA2_9PSEU</name>
<dbReference type="InterPro" id="IPR018721">
    <property type="entry name" value="DUF2252"/>
</dbReference>
<dbReference type="EMBL" id="CP053564">
    <property type="protein sequence ID" value="QJY51088.1"/>
    <property type="molecule type" value="Genomic_DNA"/>
</dbReference>
<proteinExistence type="predicted"/>
<dbReference type="Pfam" id="PF10009">
    <property type="entry name" value="DUF2252"/>
    <property type="match status" value="1"/>
</dbReference>
<dbReference type="PANTHER" id="PTHR39441">
    <property type="entry name" value="DUF2252 DOMAIN-CONTAINING PROTEIN"/>
    <property type="match status" value="1"/>
</dbReference>
<reference evidence="1 2" key="1">
    <citation type="submission" date="2020-05" db="EMBL/GenBank/DDBJ databases">
        <authorList>
            <person name="Mo P."/>
        </authorList>
    </citation>
    <scope>NUCLEOTIDE SEQUENCE [LARGE SCALE GENOMIC DNA]</scope>
    <source>
        <strain evidence="1 2">Gen01</strain>
    </source>
</reference>
<keyword evidence="2" id="KW-1185">Reference proteome</keyword>
<organism evidence="1 2">
    <name type="scientific">Pseudonocardia broussonetiae</name>
    <dbReference type="NCBI Taxonomy" id="2736640"/>
    <lineage>
        <taxon>Bacteria</taxon>
        <taxon>Bacillati</taxon>
        <taxon>Actinomycetota</taxon>
        <taxon>Actinomycetes</taxon>
        <taxon>Pseudonocardiales</taxon>
        <taxon>Pseudonocardiaceae</taxon>
        <taxon>Pseudonocardia</taxon>
    </lineage>
</organism>
<dbReference type="Proteomes" id="UP000505377">
    <property type="component" value="Chromosome"/>
</dbReference>
<protein>
    <submittedName>
        <fullName evidence="1">DUF2252 domain-containing protein</fullName>
    </submittedName>
</protein>
<dbReference type="AlphaFoldDB" id="A0A6M6JTA2"/>
<accession>A0A6M6JTA2</accession>
<dbReference type="KEGG" id="pbro:HOP40_33075"/>
<gene>
    <name evidence="1" type="ORF">HOP40_33075</name>
</gene>
<evidence type="ECO:0000313" key="2">
    <source>
        <dbReference type="Proteomes" id="UP000505377"/>
    </source>
</evidence>